<sequence length="119" mass="13855">MTEENRHWWEKPTRDDKIRDPLAGMKFDSGKLDYTLVPWDGMEEVIKVLEFGAKKYARDNWKHVENADIRYLAAAFRHIVQYNNGEMTDKETGLSHLAHAGCCLLFLLSLEKQNGSDKR</sequence>
<dbReference type="EMBL" id="LR798281">
    <property type="protein sequence ID" value="CAB5220177.1"/>
    <property type="molecule type" value="Genomic_DNA"/>
</dbReference>
<gene>
    <name evidence="2" type="ORF">UFOVP232_74</name>
</gene>
<proteinExistence type="predicted"/>
<reference evidence="2" key="1">
    <citation type="submission" date="2020-05" db="EMBL/GenBank/DDBJ databases">
        <authorList>
            <person name="Chiriac C."/>
            <person name="Salcher M."/>
            <person name="Ghai R."/>
            <person name="Kavagutti S V."/>
        </authorList>
    </citation>
    <scope>NUCLEOTIDE SEQUENCE</scope>
</reference>
<feature type="domain" description="dATP/dGTP diphosphohydrolase N-terminal" evidence="1">
    <location>
        <begin position="23"/>
        <end position="114"/>
    </location>
</feature>
<dbReference type="Pfam" id="PF18909">
    <property type="entry name" value="dGTP_diPhyd_N"/>
    <property type="match status" value="1"/>
</dbReference>
<protein>
    <recommendedName>
        <fullName evidence="1">dATP/dGTP diphosphohydrolase N-terminal domain-containing protein</fullName>
    </recommendedName>
</protein>
<dbReference type="InterPro" id="IPR044038">
    <property type="entry name" value="dATP/dGTP_diPOhydrolase_N"/>
</dbReference>
<name>A0A6J7WR20_9CAUD</name>
<evidence type="ECO:0000313" key="2">
    <source>
        <dbReference type="EMBL" id="CAB5220177.1"/>
    </source>
</evidence>
<organism evidence="2">
    <name type="scientific">uncultured Caudovirales phage</name>
    <dbReference type="NCBI Taxonomy" id="2100421"/>
    <lineage>
        <taxon>Viruses</taxon>
        <taxon>Duplodnaviria</taxon>
        <taxon>Heunggongvirae</taxon>
        <taxon>Uroviricota</taxon>
        <taxon>Caudoviricetes</taxon>
        <taxon>Peduoviridae</taxon>
        <taxon>Maltschvirus</taxon>
        <taxon>Maltschvirus maltsch</taxon>
    </lineage>
</organism>
<evidence type="ECO:0000259" key="1">
    <source>
        <dbReference type="Pfam" id="PF18909"/>
    </source>
</evidence>
<accession>A0A6J7WR20</accession>